<reference evidence="1 2" key="1">
    <citation type="submission" date="2023-09" db="EMBL/GenBank/DDBJ databases">
        <title>Genomes of two closely related lineages of the louse Polyplax serrata with different host specificities.</title>
        <authorList>
            <person name="Martinu J."/>
            <person name="Tarabai H."/>
            <person name="Stefka J."/>
            <person name="Hypsa V."/>
        </authorList>
    </citation>
    <scope>NUCLEOTIDE SEQUENCE [LARGE SCALE GENOMIC DNA]</scope>
    <source>
        <strain evidence="1">98ZLc_SE</strain>
    </source>
</reference>
<dbReference type="EMBL" id="JAWJWF010000052">
    <property type="protein sequence ID" value="KAK6617195.1"/>
    <property type="molecule type" value="Genomic_DNA"/>
</dbReference>
<dbReference type="SUPFAM" id="SSF48371">
    <property type="entry name" value="ARM repeat"/>
    <property type="match status" value="1"/>
</dbReference>
<gene>
    <name evidence="1" type="ORF">RUM44_005526</name>
</gene>
<keyword evidence="2" id="KW-1185">Reference proteome</keyword>
<name>A0ABR1ADM9_POLSC</name>
<dbReference type="InterPro" id="IPR016024">
    <property type="entry name" value="ARM-type_fold"/>
</dbReference>
<dbReference type="InterPro" id="IPR011989">
    <property type="entry name" value="ARM-like"/>
</dbReference>
<dbReference type="Proteomes" id="UP001359485">
    <property type="component" value="Unassembled WGS sequence"/>
</dbReference>
<evidence type="ECO:0000313" key="2">
    <source>
        <dbReference type="Proteomes" id="UP001359485"/>
    </source>
</evidence>
<organism evidence="1 2">
    <name type="scientific">Polyplax serrata</name>
    <name type="common">Common mouse louse</name>
    <dbReference type="NCBI Taxonomy" id="468196"/>
    <lineage>
        <taxon>Eukaryota</taxon>
        <taxon>Metazoa</taxon>
        <taxon>Ecdysozoa</taxon>
        <taxon>Arthropoda</taxon>
        <taxon>Hexapoda</taxon>
        <taxon>Insecta</taxon>
        <taxon>Pterygota</taxon>
        <taxon>Neoptera</taxon>
        <taxon>Paraneoptera</taxon>
        <taxon>Psocodea</taxon>
        <taxon>Troctomorpha</taxon>
        <taxon>Phthiraptera</taxon>
        <taxon>Anoplura</taxon>
        <taxon>Polyplacidae</taxon>
        <taxon>Polyplax</taxon>
    </lineage>
</organism>
<evidence type="ECO:0000313" key="1">
    <source>
        <dbReference type="EMBL" id="KAK6617195.1"/>
    </source>
</evidence>
<comment type="caution">
    <text evidence="1">The sequence shown here is derived from an EMBL/GenBank/DDBJ whole genome shotgun (WGS) entry which is preliminary data.</text>
</comment>
<protein>
    <submittedName>
        <fullName evidence="1">Uncharacterized protein</fullName>
    </submittedName>
</protein>
<dbReference type="Gene3D" id="1.25.10.10">
    <property type="entry name" value="Leucine-rich Repeat Variant"/>
    <property type="match status" value="1"/>
</dbReference>
<sequence>MPLVISQETFNEAVKENMEEFGMTEEEAVKEAKTQFEAQGVNLTNIIMTCSSAVVISRCIKSIEKLLSQTHPDRDADISFELTIIKVELDKELATRIHAGKEGLYPLLIRCLRKMKDKHLSQVLQTLTSLTNGYPDLLDKSGLDFMIGFLQPNVDLELVVQNLRWIKNCITAHEKNRSELILMKIQDCFRNLLQKFNDKPRLIIQICQVTKKLVSDDDIRVVHGNPHEHARALANETLCTFISFMSIYMDDISVLYELIPAMTVLTVRDEFCLKVYEQNGLCHILDIMIKYPDDE</sequence>
<proteinExistence type="predicted"/>
<accession>A0ABR1ADM9</accession>